<name>A0ABM5X1C9_9DEIO</name>
<organism evidence="2 3">
    <name type="scientific">Deinococcus actinosclerus</name>
    <dbReference type="NCBI Taxonomy" id="1768108"/>
    <lineage>
        <taxon>Bacteria</taxon>
        <taxon>Thermotogati</taxon>
        <taxon>Deinococcota</taxon>
        <taxon>Deinococci</taxon>
        <taxon>Deinococcales</taxon>
        <taxon>Deinococcaceae</taxon>
        <taxon>Deinococcus</taxon>
    </lineage>
</organism>
<dbReference type="Gene3D" id="3.40.50.150">
    <property type="entry name" value="Vaccinia Virus protein VP39"/>
    <property type="match status" value="1"/>
</dbReference>
<gene>
    <name evidence="2" type="ORF">AUC44_00215</name>
</gene>
<dbReference type="EMBL" id="CP013910">
    <property type="protein sequence ID" value="ALW87513.1"/>
    <property type="molecule type" value="Genomic_DNA"/>
</dbReference>
<evidence type="ECO:0000313" key="2">
    <source>
        <dbReference type="EMBL" id="ALW87513.1"/>
    </source>
</evidence>
<dbReference type="SUPFAM" id="SSF53335">
    <property type="entry name" value="S-adenosyl-L-methionine-dependent methyltransferases"/>
    <property type="match status" value="1"/>
</dbReference>
<proteinExistence type="predicted"/>
<keyword evidence="3" id="KW-1185">Reference proteome</keyword>
<reference evidence="2 3" key="1">
    <citation type="submission" date="2015-12" db="EMBL/GenBank/DDBJ databases">
        <authorList>
            <person name="Kim M.K."/>
            <person name="Srinivasan S."/>
            <person name="Lee J.-J."/>
            <person name="Kim K."/>
        </authorList>
    </citation>
    <scope>NUCLEOTIDE SEQUENCE [LARGE SCALE GENOMIC DNA]</scope>
    <source>
        <strain evidence="2 3">BM2</strain>
    </source>
</reference>
<dbReference type="PANTHER" id="PTHR43591">
    <property type="entry name" value="METHYLTRANSFERASE"/>
    <property type="match status" value="1"/>
</dbReference>
<evidence type="ECO:0000313" key="3">
    <source>
        <dbReference type="Proteomes" id="UP000060071"/>
    </source>
</evidence>
<accession>A0ABM5X1C9</accession>
<dbReference type="InterPro" id="IPR013216">
    <property type="entry name" value="Methyltransf_11"/>
</dbReference>
<dbReference type="PANTHER" id="PTHR43591:SF24">
    <property type="entry name" value="2-METHOXY-6-POLYPRENYL-1,4-BENZOQUINOL METHYLASE, MITOCHONDRIAL"/>
    <property type="match status" value="1"/>
</dbReference>
<evidence type="ECO:0000259" key="1">
    <source>
        <dbReference type="Pfam" id="PF08241"/>
    </source>
</evidence>
<dbReference type="InterPro" id="IPR029063">
    <property type="entry name" value="SAM-dependent_MTases_sf"/>
</dbReference>
<feature type="domain" description="Methyltransferase type 11" evidence="1">
    <location>
        <begin position="59"/>
        <end position="154"/>
    </location>
</feature>
<dbReference type="Pfam" id="PF08241">
    <property type="entry name" value="Methyltransf_11"/>
    <property type="match status" value="1"/>
</dbReference>
<dbReference type="CDD" id="cd02440">
    <property type="entry name" value="AdoMet_MTases"/>
    <property type="match status" value="1"/>
</dbReference>
<dbReference type="Proteomes" id="UP000060071">
    <property type="component" value="Chromosome"/>
</dbReference>
<dbReference type="RefSeq" id="WP_062156871.1">
    <property type="nucleotide sequence ID" value="NZ_CP013910.1"/>
</dbReference>
<protein>
    <recommendedName>
        <fullName evidence="1">Methyltransferase type 11 domain-containing protein</fullName>
    </recommendedName>
</protein>
<sequence>MTDTGNGSGQGGAHAGIGTYYAQDREHDRLTRGLGLIEFTRTLELLSLLLPPCPAVIADIGAGTGVYARELLNAGYAVHALDATPGHVARLRVDPTLERLSSVALGDARTLPYPDGSVDAALLLGPLYHLTDPRDRARALAEAARVLRPGGVVLAAAITRAADIAGDFTKEGSALDEAYARPIREHTYRTGVHRNPEHRRGHFTDAYFHHPHELAGELAGAGAGFRDVSVYAVEGPAALLRDPDAAMRDPDRREGILRALRLTERDPALLGVSPHLLAAGVRGE</sequence>